<proteinExistence type="predicted"/>
<accession>A0A0A9Y6X8</accession>
<dbReference type="InterPro" id="IPR001251">
    <property type="entry name" value="CRAL-TRIO_dom"/>
</dbReference>
<dbReference type="GO" id="GO:0016020">
    <property type="term" value="C:membrane"/>
    <property type="evidence" value="ECO:0007669"/>
    <property type="project" value="TreeGrafter"/>
</dbReference>
<dbReference type="GO" id="GO:1902936">
    <property type="term" value="F:phosphatidylinositol bisphosphate binding"/>
    <property type="evidence" value="ECO:0007669"/>
    <property type="project" value="TreeGrafter"/>
</dbReference>
<dbReference type="PRINTS" id="PR00180">
    <property type="entry name" value="CRETINALDHBP"/>
</dbReference>
<dbReference type="CDD" id="cd00170">
    <property type="entry name" value="SEC14"/>
    <property type="match status" value="1"/>
</dbReference>
<evidence type="ECO:0000259" key="1">
    <source>
        <dbReference type="PROSITE" id="PS50191"/>
    </source>
</evidence>
<gene>
    <name evidence="2" type="primary">Ttpal_2</name>
    <name evidence="2" type="ORF">CM83_29761</name>
</gene>
<organism evidence="2">
    <name type="scientific">Lygus hesperus</name>
    <name type="common">Western plant bug</name>
    <dbReference type="NCBI Taxonomy" id="30085"/>
    <lineage>
        <taxon>Eukaryota</taxon>
        <taxon>Metazoa</taxon>
        <taxon>Ecdysozoa</taxon>
        <taxon>Arthropoda</taxon>
        <taxon>Hexapoda</taxon>
        <taxon>Insecta</taxon>
        <taxon>Pterygota</taxon>
        <taxon>Neoptera</taxon>
        <taxon>Paraneoptera</taxon>
        <taxon>Hemiptera</taxon>
        <taxon>Heteroptera</taxon>
        <taxon>Panheteroptera</taxon>
        <taxon>Cimicomorpha</taxon>
        <taxon>Miridae</taxon>
        <taxon>Mirini</taxon>
        <taxon>Lygus</taxon>
    </lineage>
</organism>
<dbReference type="PANTHER" id="PTHR10174">
    <property type="entry name" value="ALPHA-TOCOPHEROL TRANSFER PROTEIN-RELATED"/>
    <property type="match status" value="1"/>
</dbReference>
<evidence type="ECO:0000313" key="2">
    <source>
        <dbReference type="EMBL" id="JAG27924.1"/>
    </source>
</evidence>
<reference evidence="2" key="2">
    <citation type="submission" date="2014-07" db="EMBL/GenBank/DDBJ databases">
        <authorList>
            <person name="Hull J."/>
        </authorList>
    </citation>
    <scope>NUCLEOTIDE SEQUENCE</scope>
</reference>
<dbReference type="EMBL" id="GBHO01015680">
    <property type="protein sequence ID" value="JAG27924.1"/>
    <property type="molecule type" value="Transcribed_RNA"/>
</dbReference>
<dbReference type="Gene3D" id="1.20.5.1200">
    <property type="entry name" value="Alpha-tocopherol transfer"/>
    <property type="match status" value="1"/>
</dbReference>
<dbReference type="SUPFAM" id="SSF46938">
    <property type="entry name" value="CRAL/TRIO N-terminal domain"/>
    <property type="match status" value="1"/>
</dbReference>
<dbReference type="Gene3D" id="3.40.525.10">
    <property type="entry name" value="CRAL-TRIO lipid binding domain"/>
    <property type="match status" value="1"/>
</dbReference>
<dbReference type="Pfam" id="PF00650">
    <property type="entry name" value="CRAL_TRIO"/>
    <property type="match status" value="1"/>
</dbReference>
<dbReference type="SMART" id="SM00516">
    <property type="entry name" value="SEC14"/>
    <property type="match status" value="1"/>
</dbReference>
<dbReference type="InterPro" id="IPR036273">
    <property type="entry name" value="CRAL/TRIO_N_dom_sf"/>
</dbReference>
<protein>
    <submittedName>
        <fullName evidence="2">Alpha-tocopherol transfer protein-like protein</fullName>
    </submittedName>
</protein>
<dbReference type="PROSITE" id="PS50191">
    <property type="entry name" value="CRAL_TRIO"/>
    <property type="match status" value="1"/>
</dbReference>
<reference evidence="2" key="1">
    <citation type="journal article" date="2014" name="PLoS ONE">
        <title>Transcriptome-Based Identification of ABC Transporters in the Western Tarnished Plant Bug Lygus hesperus.</title>
        <authorList>
            <person name="Hull J.J."/>
            <person name="Chaney K."/>
            <person name="Geib S.M."/>
            <person name="Fabrick J.A."/>
            <person name="Brent C.S."/>
            <person name="Walsh D."/>
            <person name="Lavine L.C."/>
        </authorList>
    </citation>
    <scope>NUCLEOTIDE SEQUENCE</scope>
</reference>
<dbReference type="AlphaFoldDB" id="A0A0A9Y6X8"/>
<sequence length="288" mass="33043">MVDCSKSWEPENGDMEILRDWVDKQPHLPKDIPEEMLSLFLFSCFSKLETTKKAIDTYYSMKTATPEFFADRDLDSKALQHIMNVVQMVILPEKTAEGYAVVWSRFVDADTSKFILDDCIKLLFMVVDTILRTEHTNAKGLLFVFDNTGTTLGHLARVSLSSVKKYFVYVQEAMPIRLRGVHIVNINTVITHIMSLIKPFIGKEQAKQIIMYTPEQIEQSYKALPKSMQPKDYGGDAPSMDSMFRDTVKRIRANKDWFDFDSTLKVDVTKKTTKTNGMEGSFKKLSFD</sequence>
<dbReference type="SUPFAM" id="SSF52087">
    <property type="entry name" value="CRAL/TRIO domain"/>
    <property type="match status" value="1"/>
</dbReference>
<feature type="domain" description="CRAL-TRIO" evidence="1">
    <location>
        <begin position="78"/>
        <end position="241"/>
    </location>
</feature>
<dbReference type="PANTHER" id="PTHR10174:SF213">
    <property type="entry name" value="CRAL-TRIO DOMAIN-CONTAINING PROTEIN"/>
    <property type="match status" value="1"/>
</dbReference>
<name>A0A0A9Y6X8_LYGHE</name>
<dbReference type="InterPro" id="IPR036865">
    <property type="entry name" value="CRAL-TRIO_dom_sf"/>
</dbReference>